<sequence length="88" mass="9762">MYNRLMPGLIFGNVRVAHHCERAEMTLIPPKLTPLIPSSDEGFEASYILQGCVAVCQSACPQNCDMKRLAGLNNIKMQQIVRLMIAEA</sequence>
<evidence type="ECO:0000313" key="1">
    <source>
        <dbReference type="EMBL" id="KKU62639.1"/>
    </source>
</evidence>
<dbReference type="EMBL" id="LCNV01000045">
    <property type="protein sequence ID" value="KKU62639.1"/>
    <property type="molecule type" value="Genomic_DNA"/>
</dbReference>
<protein>
    <submittedName>
        <fullName evidence="1">Uncharacterized protein</fullName>
    </submittedName>
</protein>
<dbReference type="Proteomes" id="UP000034364">
    <property type="component" value="Unassembled WGS sequence"/>
</dbReference>
<dbReference type="AlphaFoldDB" id="A0A0G1RZF2"/>
<comment type="caution">
    <text evidence="1">The sequence shown here is derived from an EMBL/GenBank/DDBJ whole genome shotgun (WGS) entry which is preliminary data.</text>
</comment>
<evidence type="ECO:0000313" key="2">
    <source>
        <dbReference type="Proteomes" id="UP000034364"/>
    </source>
</evidence>
<accession>A0A0G1RZF2</accession>
<proteinExistence type="predicted"/>
<gene>
    <name evidence="1" type="ORF">UX87_C0045G0002</name>
</gene>
<name>A0A0G1RZF2_9BACT</name>
<reference evidence="1 2" key="1">
    <citation type="journal article" date="2015" name="Nature">
        <title>rRNA introns, odd ribosomes, and small enigmatic genomes across a large radiation of phyla.</title>
        <authorList>
            <person name="Brown C.T."/>
            <person name="Hug L.A."/>
            <person name="Thomas B.C."/>
            <person name="Sharon I."/>
            <person name="Castelle C.J."/>
            <person name="Singh A."/>
            <person name="Wilkins M.J."/>
            <person name="Williams K.H."/>
            <person name="Banfield J.F."/>
        </authorList>
    </citation>
    <scope>NUCLEOTIDE SEQUENCE [LARGE SCALE GENOMIC DNA]</scope>
</reference>
<organism evidence="1 2">
    <name type="scientific">Candidatus Amesbacteria bacterium GW2011_GWA1_47_16</name>
    <dbReference type="NCBI Taxonomy" id="1618353"/>
    <lineage>
        <taxon>Bacteria</taxon>
        <taxon>Candidatus Amesiibacteriota</taxon>
    </lineage>
</organism>